<dbReference type="SUPFAM" id="SSF54427">
    <property type="entry name" value="NTF2-like"/>
    <property type="match status" value="1"/>
</dbReference>
<dbReference type="InterPro" id="IPR004964">
    <property type="entry name" value="PhzA_PhzB"/>
</dbReference>
<dbReference type="EMBL" id="VWPJ01000030">
    <property type="protein sequence ID" value="KAA5603807.1"/>
    <property type="molecule type" value="Genomic_DNA"/>
</dbReference>
<dbReference type="InterPro" id="IPR032710">
    <property type="entry name" value="NTF2-like_dom_sf"/>
</dbReference>
<evidence type="ECO:0000256" key="1">
    <source>
        <dbReference type="ARBA" id="ARBA00009377"/>
    </source>
</evidence>
<organism evidence="3 4">
    <name type="scientific">Roseospira marina</name>
    <dbReference type="NCBI Taxonomy" id="140057"/>
    <lineage>
        <taxon>Bacteria</taxon>
        <taxon>Pseudomonadati</taxon>
        <taxon>Pseudomonadota</taxon>
        <taxon>Alphaproteobacteria</taxon>
        <taxon>Rhodospirillales</taxon>
        <taxon>Rhodospirillaceae</taxon>
        <taxon>Roseospira</taxon>
    </lineage>
</organism>
<dbReference type="GO" id="GO:0017000">
    <property type="term" value="P:antibiotic biosynthetic process"/>
    <property type="evidence" value="ECO:0007669"/>
    <property type="project" value="UniProtKB-KW"/>
</dbReference>
<accession>A0A5M6I7E4</accession>
<evidence type="ECO:0000256" key="2">
    <source>
        <dbReference type="ARBA" id="ARBA00023194"/>
    </source>
</evidence>
<dbReference type="RefSeq" id="WP_150064031.1">
    <property type="nucleotide sequence ID" value="NZ_JACIGJ010000026.1"/>
</dbReference>
<dbReference type="Proteomes" id="UP000324065">
    <property type="component" value="Unassembled WGS sequence"/>
</dbReference>
<name>A0A5M6I7E4_9PROT</name>
<gene>
    <name evidence="3" type="ORF">F1188_18990</name>
</gene>
<evidence type="ECO:0000313" key="3">
    <source>
        <dbReference type="EMBL" id="KAA5603807.1"/>
    </source>
</evidence>
<dbReference type="OrthoDB" id="8479735at2"/>
<comment type="similarity">
    <text evidence="1">Belongs to the PhzA/PhzB family.</text>
</comment>
<evidence type="ECO:0000313" key="4">
    <source>
        <dbReference type="Proteomes" id="UP000324065"/>
    </source>
</evidence>
<reference evidence="3 4" key="1">
    <citation type="submission" date="2019-09" db="EMBL/GenBank/DDBJ databases">
        <title>Genome sequence of Roseospira marina, one of the more divergent members of the non-sulfur purple photosynthetic bacterial family, the Rhodospirillaceae.</title>
        <authorList>
            <person name="Meyer T."/>
            <person name="Kyndt J."/>
        </authorList>
    </citation>
    <scope>NUCLEOTIDE SEQUENCE [LARGE SCALE GENOMIC DNA]</scope>
    <source>
        <strain evidence="3 4">DSM 15113</strain>
    </source>
</reference>
<proteinExistence type="inferred from homology"/>
<dbReference type="Pfam" id="PF03284">
    <property type="entry name" value="PHZA_PHZB"/>
    <property type="match status" value="1"/>
</dbReference>
<comment type="caution">
    <text evidence="3">The sequence shown here is derived from an EMBL/GenBank/DDBJ whole genome shotgun (WGS) entry which is preliminary data.</text>
</comment>
<keyword evidence="2" id="KW-0045">Antibiotic biosynthesis</keyword>
<dbReference type="AlphaFoldDB" id="A0A5M6I7E4"/>
<dbReference type="Gene3D" id="3.10.450.50">
    <property type="match status" value="1"/>
</dbReference>
<evidence type="ECO:0008006" key="5">
    <source>
        <dbReference type="Google" id="ProtNLM"/>
    </source>
</evidence>
<keyword evidence="4" id="KW-1185">Reference proteome</keyword>
<protein>
    <recommendedName>
        <fullName evidence="5">Nuclear transport factor 2 family protein</fullName>
    </recommendedName>
</protein>
<sequence length="167" mass="18837">MVMALKYNDAQRTSHNEKNVCAYINRRTVDSYLSTKGRDRKNRHQYFTDDGVCISVFSNSGLPTIIKGKAALARLGSWVDAQFPDWEWVNAHVYPSRDGTVFIVECTGVGTAASADVLARTTVPYIHIFTVRNGLISEVREYSDMRQKYRLLSAAFPATDTCPFYPL</sequence>